<dbReference type="Proteomes" id="UP001295469">
    <property type="component" value="Chromosome A05"/>
</dbReference>
<evidence type="ECO:0000256" key="1">
    <source>
        <dbReference type="SAM" id="MobiDB-lite"/>
    </source>
</evidence>
<reference evidence="2" key="1">
    <citation type="submission" date="2021-01" db="EMBL/GenBank/DDBJ databases">
        <authorList>
            <consortium name="Genoscope - CEA"/>
            <person name="William W."/>
        </authorList>
    </citation>
    <scope>NUCLEOTIDE SEQUENCE</scope>
</reference>
<organism evidence="2">
    <name type="scientific">Brassica napus</name>
    <name type="common">Rape</name>
    <dbReference type="NCBI Taxonomy" id="3708"/>
    <lineage>
        <taxon>Eukaryota</taxon>
        <taxon>Viridiplantae</taxon>
        <taxon>Streptophyta</taxon>
        <taxon>Embryophyta</taxon>
        <taxon>Tracheophyta</taxon>
        <taxon>Spermatophyta</taxon>
        <taxon>Magnoliopsida</taxon>
        <taxon>eudicotyledons</taxon>
        <taxon>Gunneridae</taxon>
        <taxon>Pentapetalae</taxon>
        <taxon>rosids</taxon>
        <taxon>malvids</taxon>
        <taxon>Brassicales</taxon>
        <taxon>Brassicaceae</taxon>
        <taxon>Brassiceae</taxon>
        <taxon>Brassica</taxon>
    </lineage>
</organism>
<accession>A0A816TKR6</accession>
<dbReference type="EMBL" id="HG994359">
    <property type="protein sequence ID" value="CAF2102580.1"/>
    <property type="molecule type" value="Genomic_DNA"/>
</dbReference>
<sequence length="149" mass="17385">MRTPNSISRQRRRKQKKVIMGTCFSSSSSSTSRTRMVDYYYDPALYDYNRVFPPCDVNYVNNLHLQEALASSLVTLMKEEINHHPQPQRHVTLRIKQEEEPVIKAENEPVEPSSMLCMKCMDEKSSSDMFRGNCTHSILSLLFWYLSLD</sequence>
<evidence type="ECO:0000313" key="2">
    <source>
        <dbReference type="EMBL" id="CAF2102580.1"/>
    </source>
</evidence>
<protein>
    <submittedName>
        <fullName evidence="2">(rape) hypothetical protein</fullName>
    </submittedName>
</protein>
<name>A0A816TKR6_BRANA</name>
<feature type="region of interest" description="Disordered" evidence="1">
    <location>
        <begin position="1"/>
        <end position="30"/>
    </location>
</feature>
<proteinExistence type="predicted"/>
<dbReference type="AlphaFoldDB" id="A0A816TKR6"/>
<gene>
    <name evidence="2" type="ORF">DARMORV10_A05P39990.1</name>
</gene>